<dbReference type="SMART" id="SM00066">
    <property type="entry name" value="GAL4"/>
    <property type="match status" value="1"/>
</dbReference>
<dbReference type="PANTHER" id="PTHR47424:SF5">
    <property type="entry name" value="ZN(II)2CYS6 TRANSCRIPTION FACTOR (EUROFUNG)"/>
    <property type="match status" value="1"/>
</dbReference>
<dbReference type="Gene3D" id="4.10.240.10">
    <property type="entry name" value="Zn(2)-C6 fungal-type DNA-binding domain"/>
    <property type="match status" value="1"/>
</dbReference>
<keyword evidence="2" id="KW-0805">Transcription regulation</keyword>
<dbReference type="VEuPathDB" id="FungiDB:ASPVEDRAFT_51090"/>
<evidence type="ECO:0000256" key="4">
    <source>
        <dbReference type="ARBA" id="ARBA00023163"/>
    </source>
</evidence>
<feature type="region of interest" description="Disordered" evidence="6">
    <location>
        <begin position="607"/>
        <end position="700"/>
    </location>
</feature>
<organism evidence="8 9">
    <name type="scientific">Aspergillus versicolor CBS 583.65</name>
    <dbReference type="NCBI Taxonomy" id="1036611"/>
    <lineage>
        <taxon>Eukaryota</taxon>
        <taxon>Fungi</taxon>
        <taxon>Dikarya</taxon>
        <taxon>Ascomycota</taxon>
        <taxon>Pezizomycotina</taxon>
        <taxon>Eurotiomycetes</taxon>
        <taxon>Eurotiomycetidae</taxon>
        <taxon>Eurotiales</taxon>
        <taxon>Aspergillaceae</taxon>
        <taxon>Aspergillus</taxon>
        <taxon>Aspergillus subgen. Nidulantes</taxon>
    </lineage>
</organism>
<evidence type="ECO:0000256" key="3">
    <source>
        <dbReference type="ARBA" id="ARBA00023125"/>
    </source>
</evidence>
<protein>
    <recommendedName>
        <fullName evidence="7">Zn(2)-C6 fungal-type domain-containing protein</fullName>
    </recommendedName>
</protein>
<feature type="compositionally biased region" description="Low complexity" evidence="6">
    <location>
        <begin position="685"/>
        <end position="700"/>
    </location>
</feature>
<dbReference type="InterPro" id="IPR007219">
    <property type="entry name" value="XnlR_reg_dom"/>
</dbReference>
<dbReference type="GO" id="GO:0008270">
    <property type="term" value="F:zinc ion binding"/>
    <property type="evidence" value="ECO:0007669"/>
    <property type="project" value="InterPro"/>
</dbReference>
<feature type="compositionally biased region" description="Low complexity" evidence="6">
    <location>
        <begin position="652"/>
        <end position="666"/>
    </location>
</feature>
<keyword evidence="3" id="KW-0238">DNA-binding</keyword>
<feature type="domain" description="Zn(2)-C6 fungal-type" evidence="7">
    <location>
        <begin position="27"/>
        <end position="56"/>
    </location>
</feature>
<reference evidence="9" key="1">
    <citation type="journal article" date="2017" name="Genome Biol.">
        <title>Comparative genomics reveals high biological diversity and specific adaptations in the industrially and medically important fungal genus Aspergillus.</title>
        <authorList>
            <person name="de Vries R.P."/>
            <person name="Riley R."/>
            <person name="Wiebenga A."/>
            <person name="Aguilar-Osorio G."/>
            <person name="Amillis S."/>
            <person name="Uchima C.A."/>
            <person name="Anderluh G."/>
            <person name="Asadollahi M."/>
            <person name="Askin M."/>
            <person name="Barry K."/>
            <person name="Battaglia E."/>
            <person name="Bayram O."/>
            <person name="Benocci T."/>
            <person name="Braus-Stromeyer S.A."/>
            <person name="Caldana C."/>
            <person name="Canovas D."/>
            <person name="Cerqueira G.C."/>
            <person name="Chen F."/>
            <person name="Chen W."/>
            <person name="Choi C."/>
            <person name="Clum A."/>
            <person name="Dos Santos R.A."/>
            <person name="Damasio A.R."/>
            <person name="Diallinas G."/>
            <person name="Emri T."/>
            <person name="Fekete E."/>
            <person name="Flipphi M."/>
            <person name="Freyberg S."/>
            <person name="Gallo A."/>
            <person name="Gournas C."/>
            <person name="Habgood R."/>
            <person name="Hainaut M."/>
            <person name="Harispe M.L."/>
            <person name="Henrissat B."/>
            <person name="Hilden K.S."/>
            <person name="Hope R."/>
            <person name="Hossain A."/>
            <person name="Karabika E."/>
            <person name="Karaffa L."/>
            <person name="Karanyi Z."/>
            <person name="Krasevec N."/>
            <person name="Kuo A."/>
            <person name="Kusch H."/>
            <person name="LaButti K."/>
            <person name="Lagendijk E.L."/>
            <person name="Lapidus A."/>
            <person name="Levasseur A."/>
            <person name="Lindquist E."/>
            <person name="Lipzen A."/>
            <person name="Logrieco A.F."/>
            <person name="MacCabe A."/>
            <person name="Maekelae M.R."/>
            <person name="Malavazi I."/>
            <person name="Melin P."/>
            <person name="Meyer V."/>
            <person name="Mielnichuk N."/>
            <person name="Miskei M."/>
            <person name="Molnar A.P."/>
            <person name="Mule G."/>
            <person name="Ngan C.Y."/>
            <person name="Orejas M."/>
            <person name="Orosz E."/>
            <person name="Ouedraogo J.P."/>
            <person name="Overkamp K.M."/>
            <person name="Park H.-S."/>
            <person name="Perrone G."/>
            <person name="Piumi F."/>
            <person name="Punt P.J."/>
            <person name="Ram A.F."/>
            <person name="Ramon A."/>
            <person name="Rauscher S."/>
            <person name="Record E."/>
            <person name="Riano-Pachon D.M."/>
            <person name="Robert V."/>
            <person name="Roehrig J."/>
            <person name="Ruller R."/>
            <person name="Salamov A."/>
            <person name="Salih N.S."/>
            <person name="Samson R.A."/>
            <person name="Sandor E."/>
            <person name="Sanguinetti M."/>
            <person name="Schuetze T."/>
            <person name="Sepcic K."/>
            <person name="Shelest E."/>
            <person name="Sherlock G."/>
            <person name="Sophianopoulou V."/>
            <person name="Squina F.M."/>
            <person name="Sun H."/>
            <person name="Susca A."/>
            <person name="Todd R.B."/>
            <person name="Tsang A."/>
            <person name="Unkles S.E."/>
            <person name="van de Wiele N."/>
            <person name="van Rossen-Uffink D."/>
            <person name="Oliveira J.V."/>
            <person name="Vesth T.C."/>
            <person name="Visser J."/>
            <person name="Yu J.-H."/>
            <person name="Zhou M."/>
            <person name="Andersen M.R."/>
            <person name="Archer D.B."/>
            <person name="Baker S.E."/>
            <person name="Benoit I."/>
            <person name="Brakhage A.A."/>
            <person name="Braus G.H."/>
            <person name="Fischer R."/>
            <person name="Frisvad J.C."/>
            <person name="Goldman G.H."/>
            <person name="Houbraken J."/>
            <person name="Oakley B."/>
            <person name="Pocsi I."/>
            <person name="Scazzocchio C."/>
            <person name="Seiboth B."/>
            <person name="vanKuyk P.A."/>
            <person name="Wortman J."/>
            <person name="Dyer P.S."/>
            <person name="Grigoriev I.V."/>
        </authorList>
    </citation>
    <scope>NUCLEOTIDE SEQUENCE [LARGE SCALE GENOMIC DNA]</scope>
    <source>
        <strain evidence="9">CBS 583.65</strain>
    </source>
</reference>
<name>A0A1L9PE81_ASPVE</name>
<dbReference type="SMART" id="SM00906">
    <property type="entry name" value="Fungal_trans"/>
    <property type="match status" value="1"/>
</dbReference>
<evidence type="ECO:0000313" key="8">
    <source>
        <dbReference type="EMBL" id="OJI99765.1"/>
    </source>
</evidence>
<proteinExistence type="predicted"/>
<dbReference type="GO" id="GO:0005634">
    <property type="term" value="C:nucleus"/>
    <property type="evidence" value="ECO:0007669"/>
    <property type="project" value="TreeGrafter"/>
</dbReference>
<keyword evidence="4" id="KW-0804">Transcription</keyword>
<dbReference type="InterPro" id="IPR036864">
    <property type="entry name" value="Zn2-C6_fun-type_DNA-bd_sf"/>
</dbReference>
<dbReference type="GO" id="GO:0000435">
    <property type="term" value="P:positive regulation of transcription from RNA polymerase II promoter by galactose"/>
    <property type="evidence" value="ECO:0007669"/>
    <property type="project" value="TreeGrafter"/>
</dbReference>
<feature type="region of interest" description="Disordered" evidence="6">
    <location>
        <begin position="60"/>
        <end position="79"/>
    </location>
</feature>
<sequence>MERRPSKRSSPSEPPRSKKRAKYTQLACNECKRRKLKCDGKPVCSRCSAQNVQCIYTPSSHASTNTPATPLGEGREDGFSNKFRTVDHQIEALHREMRVMSARMRELESTTAGTPSATNNTSISSSSVSAGLQRIMNRPGSPDYIGPTSAEFGITQRRRPADESEGEELESESTTAPSPAAVSDVEAMSNDPLGCLGKEEALRLVTVYENNVGLMYPCIDLDSVRSYVNDYFKDGLTPSVMTDQDWFFARDAEVLKILLATALLTESHGRSERAALLADSVEDRFATRLKIPEVDMKELLILTLLSIFHSYRDDEVIAWRIIGMAVRGSLQLGLHRQETWLRTGGVFPGELQWTFATRLFWCIYVLDRKWSFGTGLPFAIQDSDMDTNLPEPGAATPYLTCMINYARLSTKIWGLVMGWRSRTKAATSDYCSYLDFQVQQWIQSIPRELRFEPDPSPGVTQSENPDPDPDSTGGKTMLQVLLALQANQLRILVYRQNLLSSESIESNIAGASTAVETAKSTVHMLDYFSRVSDIYFQRPEPFNYFLISALAALFLAVLHAPARFSQVCRPEFYAAVDMVRRSSTRAPTSRRLQKIIRSLKLIRLNLDSRSQSPSRRQQKKQQTPGSVSHIGGPAGLGLTHEPNLRPSTANMSTPSIHPSPSSIPTSYHGRHLGNQPRNTHYSPGLLTPQPSTSLWSSSSPQTATWVDENSCEDLTSFFEMAGGLYFDPRVDPGLGNGNGSDLPSQSGVTDALGAFEAEDEALTRVMAGLL</sequence>
<keyword evidence="5" id="KW-0539">Nucleus</keyword>
<feature type="region of interest" description="Disordered" evidence="6">
    <location>
        <begin position="138"/>
        <end position="182"/>
    </location>
</feature>
<dbReference type="RefSeq" id="XP_040665528.1">
    <property type="nucleotide sequence ID" value="XM_040814423.1"/>
</dbReference>
<dbReference type="CDD" id="cd12148">
    <property type="entry name" value="fungal_TF_MHR"/>
    <property type="match status" value="1"/>
</dbReference>
<dbReference type="PANTHER" id="PTHR47424">
    <property type="entry name" value="REGULATORY PROTEIN GAL4"/>
    <property type="match status" value="1"/>
</dbReference>
<dbReference type="OrthoDB" id="39175at2759"/>
<dbReference type="InterPro" id="IPR051127">
    <property type="entry name" value="Fungal_SecMet_Regulators"/>
</dbReference>
<dbReference type="STRING" id="1036611.A0A1L9PE81"/>
<dbReference type="GeneID" id="63729934"/>
<gene>
    <name evidence="8" type="ORF">ASPVEDRAFT_51090</name>
</gene>
<dbReference type="Pfam" id="PF04082">
    <property type="entry name" value="Fungal_trans"/>
    <property type="match status" value="1"/>
</dbReference>
<accession>A0A1L9PE81</accession>
<evidence type="ECO:0000313" key="9">
    <source>
        <dbReference type="Proteomes" id="UP000184073"/>
    </source>
</evidence>
<evidence type="ECO:0000259" key="7">
    <source>
        <dbReference type="PROSITE" id="PS50048"/>
    </source>
</evidence>
<dbReference type="PROSITE" id="PS50048">
    <property type="entry name" value="ZN2_CY6_FUNGAL_2"/>
    <property type="match status" value="1"/>
</dbReference>
<dbReference type="GO" id="GO:0000978">
    <property type="term" value="F:RNA polymerase II cis-regulatory region sequence-specific DNA binding"/>
    <property type="evidence" value="ECO:0007669"/>
    <property type="project" value="TreeGrafter"/>
</dbReference>
<dbReference type="PROSITE" id="PS00463">
    <property type="entry name" value="ZN2_CY6_FUNGAL_1"/>
    <property type="match status" value="1"/>
</dbReference>
<dbReference type="InterPro" id="IPR001138">
    <property type="entry name" value="Zn2Cys6_DnaBD"/>
</dbReference>
<evidence type="ECO:0000256" key="1">
    <source>
        <dbReference type="ARBA" id="ARBA00022723"/>
    </source>
</evidence>
<feature type="region of interest" description="Disordered" evidence="6">
    <location>
        <begin position="1"/>
        <end position="23"/>
    </location>
</feature>
<dbReference type="Proteomes" id="UP000184073">
    <property type="component" value="Unassembled WGS sequence"/>
</dbReference>
<evidence type="ECO:0000256" key="5">
    <source>
        <dbReference type="ARBA" id="ARBA00023242"/>
    </source>
</evidence>
<evidence type="ECO:0000256" key="6">
    <source>
        <dbReference type="SAM" id="MobiDB-lite"/>
    </source>
</evidence>
<evidence type="ECO:0000256" key="2">
    <source>
        <dbReference type="ARBA" id="ARBA00023015"/>
    </source>
</evidence>
<keyword evidence="9" id="KW-1185">Reference proteome</keyword>
<keyword evidence="1" id="KW-0479">Metal-binding</keyword>
<dbReference type="SUPFAM" id="SSF57701">
    <property type="entry name" value="Zn2/Cys6 DNA-binding domain"/>
    <property type="match status" value="1"/>
</dbReference>
<dbReference type="EMBL" id="KV878127">
    <property type="protein sequence ID" value="OJI99765.1"/>
    <property type="molecule type" value="Genomic_DNA"/>
</dbReference>
<feature type="region of interest" description="Disordered" evidence="6">
    <location>
        <begin position="452"/>
        <end position="472"/>
    </location>
</feature>
<dbReference type="CDD" id="cd00067">
    <property type="entry name" value="GAL4"/>
    <property type="match status" value="1"/>
</dbReference>
<dbReference type="Pfam" id="PF00172">
    <property type="entry name" value="Zn_clus"/>
    <property type="match status" value="1"/>
</dbReference>
<feature type="region of interest" description="Disordered" evidence="6">
    <location>
        <begin position="106"/>
        <end position="126"/>
    </location>
</feature>
<dbReference type="AlphaFoldDB" id="A0A1L9PE81"/>
<feature type="compositionally biased region" description="Low complexity" evidence="6">
    <location>
        <begin position="116"/>
        <end position="126"/>
    </location>
</feature>
<dbReference type="GO" id="GO:0000981">
    <property type="term" value="F:DNA-binding transcription factor activity, RNA polymerase II-specific"/>
    <property type="evidence" value="ECO:0007669"/>
    <property type="project" value="InterPro"/>
</dbReference>
<dbReference type="GO" id="GO:0006351">
    <property type="term" value="P:DNA-templated transcription"/>
    <property type="evidence" value="ECO:0007669"/>
    <property type="project" value="InterPro"/>
</dbReference>